<dbReference type="FunFam" id="1.10.10.10:FF:000001">
    <property type="entry name" value="LysR family transcriptional regulator"/>
    <property type="match status" value="1"/>
</dbReference>
<dbReference type="KEGG" id="glj:GKIL_0110"/>
<dbReference type="PANTHER" id="PTHR30537:SF5">
    <property type="entry name" value="HTH-TYPE TRANSCRIPTIONAL ACTIVATOR TTDR-RELATED"/>
    <property type="match status" value="1"/>
</dbReference>
<evidence type="ECO:0000256" key="1">
    <source>
        <dbReference type="ARBA" id="ARBA00009437"/>
    </source>
</evidence>
<comment type="similarity">
    <text evidence="1">Belongs to the LysR transcriptional regulatory family.</text>
</comment>
<dbReference type="RefSeq" id="WP_023171350.1">
    <property type="nucleotide sequence ID" value="NC_022600.1"/>
</dbReference>
<dbReference type="InterPro" id="IPR036388">
    <property type="entry name" value="WH-like_DNA-bd_sf"/>
</dbReference>
<sequence>MDRLTSLLLFVRAAQQGNFTAAARLAGTSPSSISRAVRQLEERLGVRLLNRTTRSIALTEEGLVFFERCRQILGELEEAETVLSQAHLAPTGTLKLNFPAAFGRMHISPALPRFIERYPQLQLEVGFDERQVNLIEQGVDAIVRIGRSPDSSLQMRPLARARLITCAAPAYLARTRIPHSPAELEDCHCLNFVLPQIGRPREWQFSKEGSTEVFTLPVPGRLSFDDPQALLAAAVAGGGLIQMYNFLVWPAIASGTLIPVLEQFAPPSVPISVLYPQKKFLPARVGAFLTFLDELVDGLRKQHILD</sequence>
<keyword evidence="4" id="KW-0804">Transcription</keyword>
<dbReference type="GO" id="GO:0043565">
    <property type="term" value="F:sequence-specific DNA binding"/>
    <property type="evidence" value="ECO:0007669"/>
    <property type="project" value="TreeGrafter"/>
</dbReference>
<dbReference type="Gene3D" id="1.10.10.10">
    <property type="entry name" value="Winged helix-like DNA-binding domain superfamily/Winged helix DNA-binding domain"/>
    <property type="match status" value="1"/>
</dbReference>
<dbReference type="GO" id="GO:0003700">
    <property type="term" value="F:DNA-binding transcription factor activity"/>
    <property type="evidence" value="ECO:0007669"/>
    <property type="project" value="InterPro"/>
</dbReference>
<dbReference type="InterPro" id="IPR005119">
    <property type="entry name" value="LysR_subst-bd"/>
</dbReference>
<dbReference type="InterPro" id="IPR036390">
    <property type="entry name" value="WH_DNA-bd_sf"/>
</dbReference>
<evidence type="ECO:0000313" key="7">
    <source>
        <dbReference type="Proteomes" id="UP000017396"/>
    </source>
</evidence>
<keyword evidence="7" id="KW-1185">Reference proteome</keyword>
<dbReference type="PROSITE" id="PS50931">
    <property type="entry name" value="HTH_LYSR"/>
    <property type="match status" value="1"/>
</dbReference>
<reference evidence="6 7" key="1">
    <citation type="journal article" date="2013" name="PLoS ONE">
        <title>Cultivation and Complete Genome Sequencing of Gloeobacter kilaueensis sp. nov., from a Lava Cave in Kilauea Caldera, Hawai'i.</title>
        <authorList>
            <person name="Saw J.H."/>
            <person name="Schatz M."/>
            <person name="Brown M.V."/>
            <person name="Kunkel D.D."/>
            <person name="Foster J.S."/>
            <person name="Shick H."/>
            <person name="Christensen S."/>
            <person name="Hou S."/>
            <person name="Wan X."/>
            <person name="Donachie S.P."/>
        </authorList>
    </citation>
    <scope>NUCLEOTIDE SEQUENCE [LARGE SCALE GENOMIC DNA]</scope>
    <source>
        <strain evidence="7">JS</strain>
    </source>
</reference>
<dbReference type="AlphaFoldDB" id="U5QBU9"/>
<evidence type="ECO:0000259" key="5">
    <source>
        <dbReference type="PROSITE" id="PS50931"/>
    </source>
</evidence>
<gene>
    <name evidence="6" type="ORF">GKIL_0110</name>
</gene>
<dbReference type="Pfam" id="PF00126">
    <property type="entry name" value="HTH_1"/>
    <property type="match status" value="1"/>
</dbReference>
<name>U5QBU9_GLOK1</name>
<accession>U5QBU9</accession>
<dbReference type="SUPFAM" id="SSF53850">
    <property type="entry name" value="Periplasmic binding protein-like II"/>
    <property type="match status" value="1"/>
</dbReference>
<dbReference type="InterPro" id="IPR000847">
    <property type="entry name" value="LysR_HTH_N"/>
</dbReference>
<dbReference type="OrthoDB" id="9786526at2"/>
<dbReference type="HOGENOM" id="CLU_039613_16_3_3"/>
<dbReference type="GO" id="GO:0006351">
    <property type="term" value="P:DNA-templated transcription"/>
    <property type="evidence" value="ECO:0007669"/>
    <property type="project" value="TreeGrafter"/>
</dbReference>
<dbReference type="InterPro" id="IPR058163">
    <property type="entry name" value="LysR-type_TF_proteobact-type"/>
</dbReference>
<evidence type="ECO:0000256" key="3">
    <source>
        <dbReference type="ARBA" id="ARBA00023125"/>
    </source>
</evidence>
<keyword evidence="2" id="KW-0805">Transcription regulation</keyword>
<dbReference type="Gene3D" id="3.40.190.290">
    <property type="match status" value="1"/>
</dbReference>
<feature type="domain" description="HTH lysR-type" evidence="5">
    <location>
        <begin position="1"/>
        <end position="59"/>
    </location>
</feature>
<dbReference type="Pfam" id="PF03466">
    <property type="entry name" value="LysR_substrate"/>
    <property type="match status" value="1"/>
</dbReference>
<evidence type="ECO:0000256" key="2">
    <source>
        <dbReference type="ARBA" id="ARBA00023015"/>
    </source>
</evidence>
<dbReference type="PANTHER" id="PTHR30537">
    <property type="entry name" value="HTH-TYPE TRANSCRIPTIONAL REGULATOR"/>
    <property type="match status" value="1"/>
</dbReference>
<proteinExistence type="inferred from homology"/>
<dbReference type="SUPFAM" id="SSF46785">
    <property type="entry name" value="Winged helix' DNA-binding domain"/>
    <property type="match status" value="1"/>
</dbReference>
<dbReference type="CDD" id="cd08422">
    <property type="entry name" value="PBP2_CrgA_like"/>
    <property type="match status" value="1"/>
</dbReference>
<evidence type="ECO:0000256" key="4">
    <source>
        <dbReference type="ARBA" id="ARBA00023163"/>
    </source>
</evidence>
<dbReference type="eggNOG" id="COG0583">
    <property type="taxonomic scope" value="Bacteria"/>
</dbReference>
<keyword evidence="3" id="KW-0238">DNA-binding</keyword>
<protein>
    <submittedName>
        <fullName evidence="6">LysR family transcriptional regulator</fullName>
    </submittedName>
</protein>
<evidence type="ECO:0000313" key="6">
    <source>
        <dbReference type="EMBL" id="AGY56357.1"/>
    </source>
</evidence>
<organism evidence="6 7">
    <name type="scientific">Gloeobacter kilaueensis (strain ATCC BAA-2537 / CCAP 1431/1 / ULC 316 / JS1)</name>
    <dbReference type="NCBI Taxonomy" id="1183438"/>
    <lineage>
        <taxon>Bacteria</taxon>
        <taxon>Bacillati</taxon>
        <taxon>Cyanobacteriota</taxon>
        <taxon>Cyanophyceae</taxon>
        <taxon>Gloeobacterales</taxon>
        <taxon>Gloeobacteraceae</taxon>
        <taxon>Gloeobacter</taxon>
    </lineage>
</organism>
<dbReference type="Proteomes" id="UP000017396">
    <property type="component" value="Chromosome"/>
</dbReference>
<dbReference type="EMBL" id="CP003587">
    <property type="protein sequence ID" value="AGY56357.1"/>
    <property type="molecule type" value="Genomic_DNA"/>
</dbReference>
<dbReference type="STRING" id="1183438.GKIL_0110"/>